<dbReference type="PROSITE" id="PS50929">
    <property type="entry name" value="ABC_TM1F"/>
    <property type="match status" value="1"/>
</dbReference>
<dbReference type="Pfam" id="PF00005">
    <property type="entry name" value="ABC_tran"/>
    <property type="match status" value="1"/>
</dbReference>
<dbReference type="GO" id="GO:0016887">
    <property type="term" value="F:ATP hydrolysis activity"/>
    <property type="evidence" value="ECO:0007669"/>
    <property type="project" value="InterPro"/>
</dbReference>
<dbReference type="InterPro" id="IPR036640">
    <property type="entry name" value="ABC1_TM_sf"/>
</dbReference>
<feature type="region of interest" description="Disordered" evidence="9">
    <location>
        <begin position="10"/>
        <end position="37"/>
    </location>
</feature>
<dbReference type="FunFam" id="3.40.50.300:FF:000221">
    <property type="entry name" value="Multidrug ABC transporter ATP-binding protein"/>
    <property type="match status" value="1"/>
</dbReference>
<keyword evidence="7 10" id="KW-1133">Transmembrane helix</keyword>
<dbReference type="GO" id="GO:0005886">
    <property type="term" value="C:plasma membrane"/>
    <property type="evidence" value="ECO:0007669"/>
    <property type="project" value="UniProtKB-SubCell"/>
</dbReference>
<dbReference type="InterPro" id="IPR011527">
    <property type="entry name" value="ABC1_TM_dom"/>
</dbReference>
<dbReference type="AlphaFoldDB" id="A0A6J4N634"/>
<protein>
    <submittedName>
        <fullName evidence="13">Heterodimeric efflux ABC transporter, permease/ATP-binding subunit 2</fullName>
    </submittedName>
</protein>
<dbReference type="InterPro" id="IPR039421">
    <property type="entry name" value="Type_1_exporter"/>
</dbReference>
<organism evidence="13">
    <name type="scientific">uncultured Phycisphaerae bacterium</name>
    <dbReference type="NCBI Taxonomy" id="904963"/>
    <lineage>
        <taxon>Bacteria</taxon>
        <taxon>Pseudomonadati</taxon>
        <taxon>Planctomycetota</taxon>
        <taxon>Phycisphaerae</taxon>
        <taxon>environmental samples</taxon>
    </lineage>
</organism>
<feature type="domain" description="ABC transmembrane type-1" evidence="12">
    <location>
        <begin position="62"/>
        <end position="386"/>
    </location>
</feature>
<dbReference type="PANTHER" id="PTHR43394">
    <property type="entry name" value="ATP-DEPENDENT PERMEASE MDL1, MITOCHONDRIAL"/>
    <property type="match status" value="1"/>
</dbReference>
<dbReference type="Gene3D" id="3.40.50.300">
    <property type="entry name" value="P-loop containing nucleotide triphosphate hydrolases"/>
    <property type="match status" value="1"/>
</dbReference>
<dbReference type="EMBL" id="CADCUQ010000129">
    <property type="protein sequence ID" value="CAA9378637.1"/>
    <property type="molecule type" value="Genomic_DNA"/>
</dbReference>
<dbReference type="InterPro" id="IPR003593">
    <property type="entry name" value="AAA+_ATPase"/>
</dbReference>
<keyword evidence="5" id="KW-0547">Nucleotide-binding</keyword>
<feature type="compositionally biased region" description="Pro residues" evidence="9">
    <location>
        <begin position="16"/>
        <end position="26"/>
    </location>
</feature>
<dbReference type="PROSITE" id="PS50893">
    <property type="entry name" value="ABC_TRANSPORTER_2"/>
    <property type="match status" value="1"/>
</dbReference>
<feature type="transmembrane region" description="Helical" evidence="10">
    <location>
        <begin position="132"/>
        <end position="153"/>
    </location>
</feature>
<evidence type="ECO:0000256" key="1">
    <source>
        <dbReference type="ARBA" id="ARBA00004651"/>
    </source>
</evidence>
<dbReference type="PANTHER" id="PTHR43394:SF1">
    <property type="entry name" value="ATP-BINDING CASSETTE SUB-FAMILY B MEMBER 10, MITOCHONDRIAL"/>
    <property type="match status" value="1"/>
</dbReference>
<dbReference type="SMART" id="SM00382">
    <property type="entry name" value="AAA"/>
    <property type="match status" value="1"/>
</dbReference>
<feature type="transmembrane region" description="Helical" evidence="10">
    <location>
        <begin position="213"/>
        <end position="233"/>
    </location>
</feature>
<evidence type="ECO:0000256" key="6">
    <source>
        <dbReference type="ARBA" id="ARBA00022840"/>
    </source>
</evidence>
<reference evidence="13" key="1">
    <citation type="submission" date="2020-02" db="EMBL/GenBank/DDBJ databases">
        <authorList>
            <person name="Meier V. D."/>
        </authorList>
    </citation>
    <scope>NUCLEOTIDE SEQUENCE</scope>
    <source>
        <strain evidence="13">AVDCRST_MAG64</strain>
    </source>
</reference>
<dbReference type="SUPFAM" id="SSF90123">
    <property type="entry name" value="ABC transporter transmembrane region"/>
    <property type="match status" value="1"/>
</dbReference>
<dbReference type="GO" id="GO:0005524">
    <property type="term" value="F:ATP binding"/>
    <property type="evidence" value="ECO:0007669"/>
    <property type="project" value="UniProtKB-KW"/>
</dbReference>
<evidence type="ECO:0000256" key="3">
    <source>
        <dbReference type="ARBA" id="ARBA00022475"/>
    </source>
</evidence>
<keyword evidence="4 10" id="KW-0812">Transmembrane</keyword>
<comment type="subcellular location">
    <subcellularLocation>
        <location evidence="1">Cell membrane</location>
        <topology evidence="1">Multi-pass membrane protein</topology>
    </subcellularLocation>
</comment>
<sequence length="660" mass="72142">MIVRLPLIARKKAAPPADPPPAPPAPTLAGDEEEEDARYKPVDAKLVRRMAGLLAPYKWQYAGGLAVGLVHVVLEMQAPRFTQAIIDHCSAWLVRTPQSAAEPPDVSFVARWAAALAEAIGFGPPMASPRGAIATIVTIVALWGLVTAASVVFQRLTILITTGAGERVQFEIRRRIFAHLQALSMSYFDRTKLGRIISRCTSDIGSLREINVWGVYTIGANLLMMLIAAGMLLATDARLFLAVAPLGVVLFLINHAYLKRASGMWQVAREGYTKVAANMAENITGMRVVTAFNRQQENLGAFNALQDANTVNNVRASRLSAAYLPMLDLCGFVGKVIILLFGGYLIVSGRFEGPQGVGAVVAAYLYWDWFMNPIRSFGTFYNQLLMAMAGAERVFSLLDLKPEVHDAEGARPLPRIDGHVEFEHVTFGYKPDRPVLHDVSFEAEPGQMVALVGATGSGKSSIISLIARFYQPQQGRVLVDGHDVRFVTGESLHRQTGLVLQVNYLFTGTVMENIRYARPEATDADVYAAARALGTYDAIMGLKDGFDTDVGERGGNMSLGQRQLICFTRAFLADPRIFMLDEATSAVDTATELLVQRSLERLLAGRTTFVVAHRLSTILRADQILVVDAGRIIERGTHRELVAAGGKYAHLYEQFVTHAE</sequence>
<gene>
    <name evidence="13" type="ORF">AVDCRST_MAG64-451</name>
</gene>
<dbReference type="InterPro" id="IPR027417">
    <property type="entry name" value="P-loop_NTPase"/>
</dbReference>
<evidence type="ECO:0000256" key="7">
    <source>
        <dbReference type="ARBA" id="ARBA00022989"/>
    </source>
</evidence>
<proteinExistence type="predicted"/>
<dbReference type="InterPro" id="IPR003439">
    <property type="entry name" value="ABC_transporter-like_ATP-bd"/>
</dbReference>
<evidence type="ECO:0000256" key="10">
    <source>
        <dbReference type="SAM" id="Phobius"/>
    </source>
</evidence>
<keyword evidence="2" id="KW-0813">Transport</keyword>
<name>A0A6J4N634_9BACT</name>
<dbReference type="Gene3D" id="1.20.1560.10">
    <property type="entry name" value="ABC transporter type 1, transmembrane domain"/>
    <property type="match status" value="1"/>
</dbReference>
<evidence type="ECO:0000256" key="4">
    <source>
        <dbReference type="ARBA" id="ARBA00022692"/>
    </source>
</evidence>
<evidence type="ECO:0000256" key="8">
    <source>
        <dbReference type="ARBA" id="ARBA00023136"/>
    </source>
</evidence>
<dbReference type="SUPFAM" id="SSF52540">
    <property type="entry name" value="P-loop containing nucleoside triphosphate hydrolases"/>
    <property type="match status" value="1"/>
</dbReference>
<dbReference type="Pfam" id="PF00664">
    <property type="entry name" value="ABC_membrane"/>
    <property type="match status" value="1"/>
</dbReference>
<keyword evidence="3" id="KW-1003">Cell membrane</keyword>
<evidence type="ECO:0000313" key="13">
    <source>
        <dbReference type="EMBL" id="CAA9378637.1"/>
    </source>
</evidence>
<evidence type="ECO:0000256" key="9">
    <source>
        <dbReference type="SAM" id="MobiDB-lite"/>
    </source>
</evidence>
<dbReference type="GO" id="GO:0015421">
    <property type="term" value="F:ABC-type oligopeptide transporter activity"/>
    <property type="evidence" value="ECO:0007669"/>
    <property type="project" value="TreeGrafter"/>
</dbReference>
<feature type="transmembrane region" description="Helical" evidence="10">
    <location>
        <begin position="322"/>
        <end position="347"/>
    </location>
</feature>
<keyword evidence="6 13" id="KW-0067">ATP-binding</keyword>
<keyword evidence="8 10" id="KW-0472">Membrane</keyword>
<feature type="transmembrane region" description="Helical" evidence="10">
    <location>
        <begin position="239"/>
        <end position="258"/>
    </location>
</feature>
<evidence type="ECO:0000259" key="11">
    <source>
        <dbReference type="PROSITE" id="PS50893"/>
    </source>
</evidence>
<accession>A0A6J4N634</accession>
<evidence type="ECO:0000256" key="2">
    <source>
        <dbReference type="ARBA" id="ARBA00022448"/>
    </source>
</evidence>
<evidence type="ECO:0000256" key="5">
    <source>
        <dbReference type="ARBA" id="ARBA00022741"/>
    </source>
</evidence>
<evidence type="ECO:0000259" key="12">
    <source>
        <dbReference type="PROSITE" id="PS50929"/>
    </source>
</evidence>
<feature type="domain" description="ABC transporter" evidence="11">
    <location>
        <begin position="420"/>
        <end position="654"/>
    </location>
</feature>